<keyword evidence="1" id="KW-0812">Transmembrane</keyword>
<evidence type="ECO:0000313" key="3">
    <source>
        <dbReference type="Proteomes" id="UP000775213"/>
    </source>
</evidence>
<name>A0AAV7G855_DENCH</name>
<feature type="transmembrane region" description="Helical" evidence="1">
    <location>
        <begin position="434"/>
        <end position="456"/>
    </location>
</feature>
<keyword evidence="1" id="KW-0472">Membrane</keyword>
<reference evidence="2 3" key="1">
    <citation type="journal article" date="2021" name="Hortic Res">
        <title>Chromosome-scale assembly of the Dendrobium chrysotoxum genome enhances the understanding of orchid evolution.</title>
        <authorList>
            <person name="Zhang Y."/>
            <person name="Zhang G.Q."/>
            <person name="Zhang D."/>
            <person name="Liu X.D."/>
            <person name="Xu X.Y."/>
            <person name="Sun W.H."/>
            <person name="Yu X."/>
            <person name="Zhu X."/>
            <person name="Wang Z.W."/>
            <person name="Zhao X."/>
            <person name="Zhong W.Y."/>
            <person name="Chen H."/>
            <person name="Yin W.L."/>
            <person name="Huang T."/>
            <person name="Niu S.C."/>
            <person name="Liu Z.J."/>
        </authorList>
    </citation>
    <scope>NUCLEOTIDE SEQUENCE [LARGE SCALE GENOMIC DNA]</scope>
    <source>
        <strain evidence="2">Lindl</strain>
    </source>
</reference>
<evidence type="ECO:0000256" key="1">
    <source>
        <dbReference type="SAM" id="Phobius"/>
    </source>
</evidence>
<keyword evidence="3" id="KW-1185">Reference proteome</keyword>
<organism evidence="2 3">
    <name type="scientific">Dendrobium chrysotoxum</name>
    <name type="common">Orchid</name>
    <dbReference type="NCBI Taxonomy" id="161865"/>
    <lineage>
        <taxon>Eukaryota</taxon>
        <taxon>Viridiplantae</taxon>
        <taxon>Streptophyta</taxon>
        <taxon>Embryophyta</taxon>
        <taxon>Tracheophyta</taxon>
        <taxon>Spermatophyta</taxon>
        <taxon>Magnoliopsida</taxon>
        <taxon>Liliopsida</taxon>
        <taxon>Asparagales</taxon>
        <taxon>Orchidaceae</taxon>
        <taxon>Epidendroideae</taxon>
        <taxon>Malaxideae</taxon>
        <taxon>Dendrobiinae</taxon>
        <taxon>Dendrobium</taxon>
    </lineage>
</organism>
<feature type="transmembrane region" description="Helical" evidence="1">
    <location>
        <begin position="533"/>
        <end position="554"/>
    </location>
</feature>
<keyword evidence="1" id="KW-1133">Transmembrane helix</keyword>
<dbReference type="AlphaFoldDB" id="A0AAV7G855"/>
<dbReference type="Proteomes" id="UP000775213">
    <property type="component" value="Unassembled WGS sequence"/>
</dbReference>
<gene>
    <name evidence="2" type="ORF">IEQ34_019254</name>
</gene>
<proteinExistence type="predicted"/>
<sequence length="649" mass="73892">MLLSVGDNQSCFVDGFIAARVWNFLDNTIGYKIALLDHWFYERSVGHIVMDSGVAQLGVIAFIILMVHDGLYVWHGLDFIVVVRSLKETTATNAPRATIERENKAYRVQITLNIKGKIQRNICDRNPITILPNQAFFQVFGDFVSFCAGCELSWGVGLTMLMSSLIIPLVISYYVVAANGEIDNKLKLVPSQLYQHLIQPFPKLGIFTKVAIDLSLIKFRYQTLPKDDQKESMKDMRGEEMGPKKEFYEKSWRLEKEKDEVCELLRDELFKIFEKIHDVYGKLMWQVSLSTALRSAPLNQHQPLIQSLNQNARVILHVLQTSYLPNAEDMLKSYKRIIHVFEVAKVSIEMIIEDNTCYDFILSDNKKNSRPFIDTLSGASSLVVFLDLKTITLHGLPLLWILEDEILALTTPFEFALIGKFPNHRLSMDSVQKIFFYLKLSYDFSYPLGSILWLGLKKFWYIQYVEMEEFPLFSEHSKTLGHLKNDCFSLRPHLEKDLKVNPKLVTTIAKKNIRLAPHEDILPFANTFTIEEIIGFINVMVVNPILVLVTNIYGNQLTLSPTKESVDHGGFSIFGVSYSVLVALWNGPFLGLLVAGGFLVSVLSFAALAYWWLGSFRLGCWWVWNVDFIFDSTLNGKVGVLSGADGRAC</sequence>
<feature type="transmembrane region" description="Helical" evidence="1">
    <location>
        <begin position="566"/>
        <end position="585"/>
    </location>
</feature>
<comment type="caution">
    <text evidence="2">The sequence shown here is derived from an EMBL/GenBank/DDBJ whole genome shotgun (WGS) entry which is preliminary data.</text>
</comment>
<dbReference type="EMBL" id="JAGFBR010000017">
    <property type="protein sequence ID" value="KAH0451955.1"/>
    <property type="molecule type" value="Genomic_DNA"/>
</dbReference>
<feature type="transmembrane region" description="Helical" evidence="1">
    <location>
        <begin position="152"/>
        <end position="176"/>
    </location>
</feature>
<protein>
    <submittedName>
        <fullName evidence="2">Uncharacterized protein</fullName>
    </submittedName>
</protein>
<accession>A0AAV7G855</accession>
<feature type="transmembrane region" description="Helical" evidence="1">
    <location>
        <begin position="591"/>
        <end position="613"/>
    </location>
</feature>
<evidence type="ECO:0000313" key="2">
    <source>
        <dbReference type="EMBL" id="KAH0451955.1"/>
    </source>
</evidence>